<feature type="transmembrane region" description="Helical" evidence="1">
    <location>
        <begin position="41"/>
        <end position="57"/>
    </location>
</feature>
<reference evidence="2" key="1">
    <citation type="submission" date="2021-10" db="EMBL/GenBank/DDBJ databases">
        <authorList>
            <person name="Piombo E."/>
        </authorList>
    </citation>
    <scope>NUCLEOTIDE SEQUENCE</scope>
</reference>
<keyword evidence="1" id="KW-0472">Membrane</keyword>
<gene>
    <name evidence="2" type="ORF">CBYS24578_00017933</name>
</gene>
<feature type="transmembrane region" description="Helical" evidence="1">
    <location>
        <begin position="90"/>
        <end position="110"/>
    </location>
</feature>
<keyword evidence="1" id="KW-0812">Transmembrane</keyword>
<keyword evidence="1" id="KW-1133">Transmembrane helix</keyword>
<keyword evidence="3" id="KW-1185">Reference proteome</keyword>
<feature type="transmembrane region" description="Helical" evidence="1">
    <location>
        <begin position="63"/>
        <end position="83"/>
    </location>
</feature>
<sequence>MVAQRGGDDANLRITEEANEEDDRGLVSASASFKKALADPATYLIMFMLIASTPPPFLRGDHWVHIIWPQVFASVGFIISAATINTAARYAAAVMMLSIYGSFSITWSWVSTSIPRPATKHAAAFGIINSCLHFQPNICNVVFSCLCMTITTALFFTLKFKNRRLREAPNADIEDEGIEHGTKPMALSDRWELPAG</sequence>
<protein>
    <submittedName>
        <fullName evidence="2">Uncharacterized protein</fullName>
    </submittedName>
</protein>
<dbReference type="AlphaFoldDB" id="A0A9N9U7T7"/>
<dbReference type="OrthoDB" id="2250022at2759"/>
<evidence type="ECO:0000313" key="2">
    <source>
        <dbReference type="EMBL" id="CAG9983843.1"/>
    </source>
</evidence>
<feature type="transmembrane region" description="Helical" evidence="1">
    <location>
        <begin position="141"/>
        <end position="158"/>
    </location>
</feature>
<evidence type="ECO:0000256" key="1">
    <source>
        <dbReference type="SAM" id="Phobius"/>
    </source>
</evidence>
<dbReference type="EMBL" id="CABFNO020001373">
    <property type="protein sequence ID" value="CAG9983843.1"/>
    <property type="molecule type" value="Genomic_DNA"/>
</dbReference>
<accession>A0A9N9U7T7</accession>
<evidence type="ECO:0000313" key="3">
    <source>
        <dbReference type="Proteomes" id="UP000754883"/>
    </source>
</evidence>
<proteinExistence type="predicted"/>
<name>A0A9N9U7T7_9HYPO</name>
<comment type="caution">
    <text evidence="2">The sequence shown here is derived from an EMBL/GenBank/DDBJ whole genome shotgun (WGS) entry which is preliminary data.</text>
</comment>
<dbReference type="Proteomes" id="UP000754883">
    <property type="component" value="Unassembled WGS sequence"/>
</dbReference>
<organism evidence="2 3">
    <name type="scientific">Clonostachys byssicola</name>
    <dbReference type="NCBI Taxonomy" id="160290"/>
    <lineage>
        <taxon>Eukaryota</taxon>
        <taxon>Fungi</taxon>
        <taxon>Dikarya</taxon>
        <taxon>Ascomycota</taxon>
        <taxon>Pezizomycotina</taxon>
        <taxon>Sordariomycetes</taxon>
        <taxon>Hypocreomycetidae</taxon>
        <taxon>Hypocreales</taxon>
        <taxon>Bionectriaceae</taxon>
        <taxon>Clonostachys</taxon>
    </lineage>
</organism>